<dbReference type="SMART" id="SM00966">
    <property type="entry name" value="SpoVT_AbrB"/>
    <property type="match status" value="1"/>
</dbReference>
<organism evidence="3 4">
    <name type="scientific">Methanosuratincola subterraneus</name>
    <dbReference type="NCBI Taxonomy" id="2593994"/>
    <lineage>
        <taxon>Archaea</taxon>
        <taxon>Thermoproteota</taxon>
        <taxon>Methanosuratincolia</taxon>
        <taxon>Candidatus Methanomethylicales</taxon>
        <taxon>Candidatus Methanomethylicaceae</taxon>
        <taxon>Candidatus Methanosuratincola (ex Vanwonterghem et al. 2016)</taxon>
    </lineage>
</organism>
<feature type="region of interest" description="Disordered" evidence="1">
    <location>
        <begin position="55"/>
        <end position="79"/>
    </location>
</feature>
<feature type="domain" description="SpoVT-AbrB" evidence="2">
    <location>
        <begin position="3"/>
        <end position="44"/>
    </location>
</feature>
<gene>
    <name evidence="3" type="ORF">Metus_1447</name>
</gene>
<protein>
    <recommendedName>
        <fullName evidence="2">SpoVT-AbrB domain-containing protein</fullName>
    </recommendedName>
</protein>
<evidence type="ECO:0000256" key="1">
    <source>
        <dbReference type="SAM" id="MobiDB-lite"/>
    </source>
</evidence>
<comment type="caution">
    <text evidence="3">The sequence shown here is derived from an EMBL/GenBank/DDBJ whole genome shotgun (WGS) entry which is preliminary data.</text>
</comment>
<evidence type="ECO:0000259" key="2">
    <source>
        <dbReference type="PROSITE" id="PS51740"/>
    </source>
</evidence>
<dbReference type="GO" id="GO:0003677">
    <property type="term" value="F:DNA binding"/>
    <property type="evidence" value="ECO:0007669"/>
    <property type="project" value="InterPro"/>
</dbReference>
<accession>A0A3S3TS18</accession>
<dbReference type="AlphaFoldDB" id="A0A3S3TS18"/>
<reference evidence="3 4" key="1">
    <citation type="submission" date="2018-12" db="EMBL/GenBank/DDBJ databases">
        <title>The complete genome of the methanogenic archaea of the candidate phylum Verstraetearchaeota, obtained from the metagenome of underground thermal water.</title>
        <authorList>
            <person name="Kadnikov V.V."/>
            <person name="Mardanov A.V."/>
            <person name="Beletsky A.V."/>
            <person name="Karnachuk O.V."/>
            <person name="Ravin N.V."/>
        </authorList>
    </citation>
    <scope>NUCLEOTIDE SEQUENCE [LARGE SCALE GENOMIC DNA]</scope>
    <source>
        <strain evidence="3">Ch88</strain>
    </source>
</reference>
<dbReference type="Pfam" id="PF04014">
    <property type="entry name" value="MazE_antitoxin"/>
    <property type="match status" value="1"/>
</dbReference>
<dbReference type="PROSITE" id="PS51740">
    <property type="entry name" value="SPOVT_ABRB"/>
    <property type="match status" value="1"/>
</dbReference>
<dbReference type="Proteomes" id="UP000288215">
    <property type="component" value="Unassembled WGS sequence"/>
</dbReference>
<dbReference type="InterPro" id="IPR037914">
    <property type="entry name" value="SpoVT-AbrB_sf"/>
</dbReference>
<dbReference type="EMBL" id="RXGA01000003">
    <property type="protein sequence ID" value="RWX73473.1"/>
    <property type="molecule type" value="Genomic_DNA"/>
</dbReference>
<name>A0A3S3TS18_METS7</name>
<sequence>MEEARVKVDSKGRIRIPPEMREGLGEVVALRRTPDGILVSPESKSKDFFEGFRSTLLSNPPRTGKPENWSPGRMKEVWK</sequence>
<dbReference type="Gene3D" id="3.40.1550.20">
    <property type="entry name" value="Transcriptional regulator MraZ domain"/>
    <property type="match status" value="1"/>
</dbReference>
<proteinExistence type="predicted"/>
<evidence type="ECO:0000313" key="4">
    <source>
        <dbReference type="Proteomes" id="UP000288215"/>
    </source>
</evidence>
<dbReference type="SUPFAM" id="SSF89447">
    <property type="entry name" value="AbrB/MazE/MraZ-like"/>
    <property type="match status" value="1"/>
</dbReference>
<dbReference type="InterPro" id="IPR038619">
    <property type="entry name" value="MraZ_sf"/>
</dbReference>
<dbReference type="InterPro" id="IPR007159">
    <property type="entry name" value="SpoVT-AbrB_dom"/>
</dbReference>
<evidence type="ECO:0000313" key="3">
    <source>
        <dbReference type="EMBL" id="RWX73473.1"/>
    </source>
</evidence>